<dbReference type="SMART" id="SM00382">
    <property type="entry name" value="AAA"/>
    <property type="match status" value="1"/>
</dbReference>
<keyword evidence="6" id="KW-0067">ATP-binding</keyword>
<evidence type="ECO:0000256" key="3">
    <source>
        <dbReference type="ARBA" id="ARBA00022448"/>
    </source>
</evidence>
<evidence type="ECO:0000256" key="9">
    <source>
        <dbReference type="SAM" id="Phobius"/>
    </source>
</evidence>
<dbReference type="SUPFAM" id="SSF52540">
    <property type="entry name" value="P-loop containing nucleoside triphosphate hydrolases"/>
    <property type="match status" value="1"/>
</dbReference>
<feature type="transmembrane region" description="Helical" evidence="9">
    <location>
        <begin position="526"/>
        <end position="548"/>
    </location>
</feature>
<organism evidence="11 12">
    <name type="scientific">Sinanodonta woodiana</name>
    <name type="common">Chinese pond mussel</name>
    <name type="synonym">Anodonta woodiana</name>
    <dbReference type="NCBI Taxonomy" id="1069815"/>
    <lineage>
        <taxon>Eukaryota</taxon>
        <taxon>Metazoa</taxon>
        <taxon>Spiralia</taxon>
        <taxon>Lophotrochozoa</taxon>
        <taxon>Mollusca</taxon>
        <taxon>Bivalvia</taxon>
        <taxon>Autobranchia</taxon>
        <taxon>Heteroconchia</taxon>
        <taxon>Palaeoheterodonta</taxon>
        <taxon>Unionida</taxon>
        <taxon>Unionoidea</taxon>
        <taxon>Unionidae</taxon>
        <taxon>Unioninae</taxon>
        <taxon>Sinanodonta</taxon>
    </lineage>
</organism>
<keyword evidence="4 9" id="KW-0812">Transmembrane</keyword>
<feature type="transmembrane region" description="Helical" evidence="9">
    <location>
        <begin position="420"/>
        <end position="437"/>
    </location>
</feature>
<dbReference type="Pfam" id="PF19055">
    <property type="entry name" value="ABC2_membrane_7"/>
    <property type="match status" value="1"/>
</dbReference>
<keyword evidence="3" id="KW-0813">Transport</keyword>
<dbReference type="EMBL" id="JBJQND010000019">
    <property type="protein sequence ID" value="KAL3831606.1"/>
    <property type="molecule type" value="Genomic_DNA"/>
</dbReference>
<comment type="caution">
    <text evidence="11">The sequence shown here is derived from an EMBL/GenBank/DDBJ whole genome shotgun (WGS) entry which is preliminary data.</text>
</comment>
<evidence type="ECO:0000313" key="11">
    <source>
        <dbReference type="EMBL" id="KAL3831606.1"/>
    </source>
</evidence>
<evidence type="ECO:0000256" key="1">
    <source>
        <dbReference type="ARBA" id="ARBA00004141"/>
    </source>
</evidence>
<comment type="subcellular location">
    <subcellularLocation>
        <location evidence="1">Membrane</location>
        <topology evidence="1">Multi-pass membrane protein</topology>
    </subcellularLocation>
</comment>
<dbReference type="PANTHER" id="PTHR48041:SF139">
    <property type="entry name" value="PROTEIN SCARLET"/>
    <property type="match status" value="1"/>
</dbReference>
<comment type="similarity">
    <text evidence="2">Belongs to the ABC transporter superfamily. ABCG family. Eye pigment precursor importer (TC 3.A.1.204) subfamily.</text>
</comment>
<feature type="domain" description="ABC transporter" evidence="10">
    <location>
        <begin position="64"/>
        <end position="319"/>
    </location>
</feature>
<name>A0ABD3T3W5_SINWO</name>
<dbReference type="Gene3D" id="3.40.50.300">
    <property type="entry name" value="P-loop containing nucleotide triphosphate hydrolases"/>
    <property type="match status" value="1"/>
</dbReference>
<evidence type="ECO:0000259" key="10">
    <source>
        <dbReference type="PROSITE" id="PS50893"/>
    </source>
</evidence>
<dbReference type="NCBIfam" id="TIGR00955">
    <property type="entry name" value="3a01204"/>
    <property type="match status" value="1"/>
</dbReference>
<keyword evidence="8 9" id="KW-0472">Membrane</keyword>
<dbReference type="AlphaFoldDB" id="A0ABD3T3W5"/>
<evidence type="ECO:0000256" key="5">
    <source>
        <dbReference type="ARBA" id="ARBA00022741"/>
    </source>
</evidence>
<dbReference type="PROSITE" id="PS50893">
    <property type="entry name" value="ABC_TRANSPORTER_2"/>
    <property type="match status" value="1"/>
</dbReference>
<reference evidence="11 12" key="1">
    <citation type="submission" date="2024-11" db="EMBL/GenBank/DDBJ databases">
        <title>Chromosome-level genome assembly of the freshwater bivalve Anodonta woodiana.</title>
        <authorList>
            <person name="Chen X."/>
        </authorList>
    </citation>
    <scope>NUCLEOTIDE SEQUENCE [LARGE SCALE GENOMIC DNA]</scope>
    <source>
        <strain evidence="11">MN2024</strain>
        <tissue evidence="11">Gills</tissue>
    </source>
</reference>
<accession>A0ABD3T3W5</accession>
<feature type="transmembrane region" description="Helical" evidence="9">
    <location>
        <begin position="500"/>
        <end position="520"/>
    </location>
</feature>
<evidence type="ECO:0000256" key="8">
    <source>
        <dbReference type="ARBA" id="ARBA00023136"/>
    </source>
</evidence>
<dbReference type="GO" id="GO:0016020">
    <property type="term" value="C:membrane"/>
    <property type="evidence" value="ECO:0007669"/>
    <property type="project" value="UniProtKB-SubCell"/>
</dbReference>
<dbReference type="InterPro" id="IPR050352">
    <property type="entry name" value="ABCG_transporters"/>
</dbReference>
<dbReference type="InterPro" id="IPR003593">
    <property type="entry name" value="AAA+_ATPase"/>
</dbReference>
<protein>
    <recommendedName>
        <fullName evidence="10">ABC transporter domain-containing protein</fullName>
    </recommendedName>
</protein>
<keyword evidence="5" id="KW-0547">Nucleotide-binding</keyword>
<dbReference type="InterPro" id="IPR027417">
    <property type="entry name" value="P-loop_NTPase"/>
</dbReference>
<evidence type="ECO:0000313" key="12">
    <source>
        <dbReference type="Proteomes" id="UP001634394"/>
    </source>
</evidence>
<dbReference type="InterPro" id="IPR017871">
    <property type="entry name" value="ABC_transporter-like_CS"/>
</dbReference>
<evidence type="ECO:0000256" key="7">
    <source>
        <dbReference type="ARBA" id="ARBA00022989"/>
    </source>
</evidence>
<sequence>MMEEEKPLLSKKISSVHVDLEPPTPYGSIIAGNNSSVLTQSEVASQFRQKRSSSLLDGHEAVTLTWQNVNVNLNPPSRGCCRGPDPNARPKPILRNVHGTVKPGTLLAILGASGSGKTTLLNSLTSRFHPMLDFTGEVLVNGVNFGRSIRNISAYVQQDDLFIATMTVREHLTFRALLRMDKNISKERRLRRVEEVINELGLTKCAENIIGAPGRMKGISGGEMRRLSFASEVMTNPPLLFCDEATSGLDSFMAENIVQTLKAMASRGKTILCTIHQPSSEVYALFDQVLVMAEGRVAYMGSSPDALEFFKEQGYACPLNYNPADFYIMTLAVVHGRETECRDRVEDICDGFKQSKFDQKIEEESAAIRTSGSHDVSVITENAFSNSTRYESSWVRQMACLLKRCWLTNIREPMVIRVRFAQTVMISVILGLIYLRLDVDQKGVQNINGVLFLLITNLTFTNVFAVVNAFPIELPIFLREYGIGLYRVDSYFLSKMLAELPAFIIIPFILVCIDYWMVGLYDSAEAFLICAGILLLVANICVSFGYLISTIANSVNMALAIGPPLMVPLLMFGGFFLNAGSVPKYFIWLEYLSWFKYSNELLAINQWKHIDHIACPAQNESGDVTPNSNKTLGCQYRNGEQVLKYFSFDEDNWNLDFALLATLLVGFRVLAFIILFIKARRSTA</sequence>
<dbReference type="InterPro" id="IPR013525">
    <property type="entry name" value="ABC2_TM"/>
</dbReference>
<evidence type="ECO:0000256" key="4">
    <source>
        <dbReference type="ARBA" id="ARBA00022692"/>
    </source>
</evidence>
<dbReference type="PANTHER" id="PTHR48041">
    <property type="entry name" value="ABC TRANSPORTER G FAMILY MEMBER 28"/>
    <property type="match status" value="1"/>
</dbReference>
<gene>
    <name evidence="11" type="ORF">ACJMK2_023343</name>
</gene>
<dbReference type="Pfam" id="PF00005">
    <property type="entry name" value="ABC_tran"/>
    <property type="match status" value="1"/>
</dbReference>
<dbReference type="Proteomes" id="UP001634394">
    <property type="component" value="Unassembled WGS sequence"/>
</dbReference>
<dbReference type="CDD" id="cd03213">
    <property type="entry name" value="ABCG_EPDR"/>
    <property type="match status" value="1"/>
</dbReference>
<dbReference type="InterPro" id="IPR003439">
    <property type="entry name" value="ABC_transporter-like_ATP-bd"/>
</dbReference>
<dbReference type="InterPro" id="IPR005284">
    <property type="entry name" value="Pigment_permease/Abcg"/>
</dbReference>
<dbReference type="InterPro" id="IPR043926">
    <property type="entry name" value="ABCG_dom"/>
</dbReference>
<proteinExistence type="inferred from homology"/>
<feature type="transmembrane region" description="Helical" evidence="9">
    <location>
        <begin position="449"/>
        <end position="470"/>
    </location>
</feature>
<evidence type="ECO:0000256" key="6">
    <source>
        <dbReference type="ARBA" id="ARBA00022840"/>
    </source>
</evidence>
<dbReference type="Pfam" id="PF01061">
    <property type="entry name" value="ABC2_membrane"/>
    <property type="match status" value="1"/>
</dbReference>
<keyword evidence="7 9" id="KW-1133">Transmembrane helix</keyword>
<keyword evidence="12" id="KW-1185">Reference proteome</keyword>
<dbReference type="PROSITE" id="PS00211">
    <property type="entry name" value="ABC_TRANSPORTER_1"/>
    <property type="match status" value="1"/>
</dbReference>
<feature type="transmembrane region" description="Helical" evidence="9">
    <location>
        <begin position="555"/>
        <end position="577"/>
    </location>
</feature>
<feature type="transmembrane region" description="Helical" evidence="9">
    <location>
        <begin position="657"/>
        <end position="677"/>
    </location>
</feature>
<dbReference type="GO" id="GO:0005524">
    <property type="term" value="F:ATP binding"/>
    <property type="evidence" value="ECO:0007669"/>
    <property type="project" value="UniProtKB-KW"/>
</dbReference>
<evidence type="ECO:0000256" key="2">
    <source>
        <dbReference type="ARBA" id="ARBA00005814"/>
    </source>
</evidence>